<protein>
    <submittedName>
        <fullName evidence="1">Uncharacterized protein</fullName>
    </submittedName>
</protein>
<gene>
    <name evidence="1" type="ORF">V1478_000685</name>
</gene>
<reference evidence="1 2" key="1">
    <citation type="journal article" date="2024" name="Ann. Entomol. Soc. Am.">
        <title>Genomic analyses of the southern and eastern yellowjacket wasps (Hymenoptera: Vespidae) reveal evolutionary signatures of social life.</title>
        <authorList>
            <person name="Catto M.A."/>
            <person name="Caine P.B."/>
            <person name="Orr S.E."/>
            <person name="Hunt B.G."/>
            <person name="Goodisman M.A.D."/>
        </authorList>
    </citation>
    <scope>NUCLEOTIDE SEQUENCE [LARGE SCALE GENOMIC DNA]</scope>
    <source>
        <strain evidence="1">233</strain>
        <tissue evidence="1">Head and thorax</tissue>
    </source>
</reference>
<proteinExistence type="predicted"/>
<dbReference type="Proteomes" id="UP001607302">
    <property type="component" value="Unassembled WGS sequence"/>
</dbReference>
<evidence type="ECO:0000313" key="1">
    <source>
        <dbReference type="EMBL" id="KAL2740544.1"/>
    </source>
</evidence>
<comment type="caution">
    <text evidence="1">The sequence shown here is derived from an EMBL/GenBank/DDBJ whole genome shotgun (WGS) entry which is preliminary data.</text>
</comment>
<accession>A0ABD2C666</accession>
<organism evidence="1 2">
    <name type="scientific">Vespula squamosa</name>
    <name type="common">Southern yellow jacket</name>
    <name type="synonym">Wasp</name>
    <dbReference type="NCBI Taxonomy" id="30214"/>
    <lineage>
        <taxon>Eukaryota</taxon>
        <taxon>Metazoa</taxon>
        <taxon>Ecdysozoa</taxon>
        <taxon>Arthropoda</taxon>
        <taxon>Hexapoda</taxon>
        <taxon>Insecta</taxon>
        <taxon>Pterygota</taxon>
        <taxon>Neoptera</taxon>
        <taxon>Endopterygota</taxon>
        <taxon>Hymenoptera</taxon>
        <taxon>Apocrita</taxon>
        <taxon>Aculeata</taxon>
        <taxon>Vespoidea</taxon>
        <taxon>Vespidae</taxon>
        <taxon>Vespinae</taxon>
        <taxon>Vespula</taxon>
    </lineage>
</organism>
<sequence length="158" mass="18154">MTEHDRTVTNVTNIYKIYLVYGERVNPIKTLHNVVGVLREGFQTPALSPTRLKKIKDFDRTRKLRAMTRDKFSREDTLGQVTRVDTGSPGVPSYPTLYEISTTMKLERPEKLWAFSVRRGEEEFLASTIFNEPPRNLVSAIKRQDLTASSEPKISPLR</sequence>
<evidence type="ECO:0000313" key="2">
    <source>
        <dbReference type="Proteomes" id="UP001607302"/>
    </source>
</evidence>
<dbReference type="EMBL" id="JAUDFV010000020">
    <property type="protein sequence ID" value="KAL2740544.1"/>
    <property type="molecule type" value="Genomic_DNA"/>
</dbReference>
<keyword evidence="2" id="KW-1185">Reference proteome</keyword>
<name>A0ABD2C666_VESSQ</name>
<dbReference type="AlphaFoldDB" id="A0ABD2C666"/>